<organism evidence="2 3">
    <name type="scientific">Amycolatopsis bartoniae</name>
    <dbReference type="NCBI Taxonomy" id="941986"/>
    <lineage>
        <taxon>Bacteria</taxon>
        <taxon>Bacillati</taxon>
        <taxon>Actinomycetota</taxon>
        <taxon>Actinomycetes</taxon>
        <taxon>Pseudonocardiales</taxon>
        <taxon>Pseudonocardiaceae</taxon>
        <taxon>Amycolatopsis</taxon>
    </lineage>
</organism>
<feature type="region of interest" description="Disordered" evidence="1">
    <location>
        <begin position="82"/>
        <end position="108"/>
    </location>
</feature>
<dbReference type="AlphaFoldDB" id="A0A8H9IQU4"/>
<reference evidence="2" key="2">
    <citation type="submission" date="2020-09" db="EMBL/GenBank/DDBJ databases">
        <authorList>
            <person name="Sun Q."/>
            <person name="Zhou Y."/>
        </authorList>
    </citation>
    <scope>NUCLEOTIDE SEQUENCE</scope>
    <source>
        <strain evidence="2">CGMCC 4.7679</strain>
    </source>
</reference>
<dbReference type="Proteomes" id="UP000658656">
    <property type="component" value="Unassembled WGS sequence"/>
</dbReference>
<comment type="caution">
    <text evidence="2">The sequence shown here is derived from an EMBL/GenBank/DDBJ whole genome shotgun (WGS) entry which is preliminary data.</text>
</comment>
<sequence length="108" mass="11635">MSRKPTEADSAAPPRANAVAGTACLSPSPRPASGYARAVRSPEASRYCLGEEPTTRRKAVLDLKVVQRPHIRLAESVLNLQDPGKATRQNPRASFHHPRTARESIVAG</sequence>
<proteinExistence type="predicted"/>
<name>A0A8H9IQU4_9PSEU</name>
<evidence type="ECO:0000313" key="2">
    <source>
        <dbReference type="EMBL" id="GHF48073.1"/>
    </source>
</evidence>
<protein>
    <submittedName>
        <fullName evidence="2">Uncharacterized protein</fullName>
    </submittedName>
</protein>
<dbReference type="EMBL" id="BNAV01000002">
    <property type="protein sequence ID" value="GHF48073.1"/>
    <property type="molecule type" value="Genomic_DNA"/>
</dbReference>
<keyword evidence="3" id="KW-1185">Reference proteome</keyword>
<gene>
    <name evidence="2" type="ORF">GCM10017566_21720</name>
</gene>
<evidence type="ECO:0000313" key="3">
    <source>
        <dbReference type="Proteomes" id="UP000658656"/>
    </source>
</evidence>
<feature type="region of interest" description="Disordered" evidence="1">
    <location>
        <begin position="1"/>
        <end position="43"/>
    </location>
</feature>
<reference evidence="2" key="1">
    <citation type="journal article" date="2014" name="Int. J. Syst. Evol. Microbiol.">
        <title>Complete genome sequence of Corynebacterium casei LMG S-19264T (=DSM 44701T), isolated from a smear-ripened cheese.</title>
        <authorList>
            <consortium name="US DOE Joint Genome Institute (JGI-PGF)"/>
            <person name="Walter F."/>
            <person name="Albersmeier A."/>
            <person name="Kalinowski J."/>
            <person name="Ruckert C."/>
        </authorList>
    </citation>
    <scope>NUCLEOTIDE SEQUENCE</scope>
    <source>
        <strain evidence="2">CGMCC 4.7679</strain>
    </source>
</reference>
<accession>A0A8H9IQU4</accession>
<evidence type="ECO:0000256" key="1">
    <source>
        <dbReference type="SAM" id="MobiDB-lite"/>
    </source>
</evidence>